<proteinExistence type="inferred from homology"/>
<dbReference type="NCBIfam" id="NF005754">
    <property type="entry name" value="PRK07578.1"/>
    <property type="match status" value="1"/>
</dbReference>
<name>A0ABU1J6S2_9MICC</name>
<gene>
    <name evidence="3" type="ORF">JOE69_000355</name>
</gene>
<dbReference type="Gene3D" id="3.40.50.720">
    <property type="entry name" value="NAD(P)-binding Rossmann-like Domain"/>
    <property type="match status" value="1"/>
</dbReference>
<accession>A0ABU1J6S2</accession>
<organism evidence="3 4">
    <name type="scientific">Arthrobacter russicus</name>
    <dbReference type="NCBI Taxonomy" id="172040"/>
    <lineage>
        <taxon>Bacteria</taxon>
        <taxon>Bacillati</taxon>
        <taxon>Actinomycetota</taxon>
        <taxon>Actinomycetes</taxon>
        <taxon>Micrococcales</taxon>
        <taxon>Micrococcaceae</taxon>
        <taxon>Arthrobacter</taxon>
    </lineage>
</organism>
<comment type="similarity">
    <text evidence="1">Belongs to the short-chain dehydrogenases/reductases (SDR) family.</text>
</comment>
<dbReference type="PANTHER" id="PTHR43477">
    <property type="entry name" value="DIHYDROANTICAPSIN 7-DEHYDROGENASE"/>
    <property type="match status" value="1"/>
</dbReference>
<keyword evidence="4" id="KW-1185">Reference proteome</keyword>
<comment type="caution">
    <text evidence="3">The sequence shown here is derived from an EMBL/GenBank/DDBJ whole genome shotgun (WGS) entry which is preliminary data.</text>
</comment>
<dbReference type="Pfam" id="PF13561">
    <property type="entry name" value="adh_short_C2"/>
    <property type="match status" value="1"/>
</dbReference>
<reference evidence="3 4" key="1">
    <citation type="submission" date="2023-07" db="EMBL/GenBank/DDBJ databases">
        <title>Sequencing the genomes of 1000 actinobacteria strains.</title>
        <authorList>
            <person name="Klenk H.-P."/>
        </authorList>
    </citation>
    <scope>NUCLEOTIDE SEQUENCE [LARGE SCALE GENOMIC DNA]</scope>
    <source>
        <strain evidence="3 4">DSM 14555</strain>
    </source>
</reference>
<dbReference type="SUPFAM" id="SSF51735">
    <property type="entry name" value="NAD(P)-binding Rossmann-fold domains"/>
    <property type="match status" value="1"/>
</dbReference>
<evidence type="ECO:0000256" key="2">
    <source>
        <dbReference type="ARBA" id="ARBA00023002"/>
    </source>
</evidence>
<keyword evidence="2" id="KW-0560">Oxidoreductase</keyword>
<dbReference type="RefSeq" id="WP_343876600.1">
    <property type="nucleotide sequence ID" value="NZ_BAAAHY010000006.1"/>
</dbReference>
<evidence type="ECO:0000313" key="4">
    <source>
        <dbReference type="Proteomes" id="UP001185069"/>
    </source>
</evidence>
<sequence>MKILMIGDTGAVGTAAAAALRGRGHQVIGASRSSEPAIDTSDTASVQAFFAAATERGDRYDAIAVAAGGAPFKPLAELVPEDFSAAIGHKGIGQIAVVQAGVDLLLDGGSFTLVSGILSTHPVPDGLAATTANAVVDSFVKAAAGAMPRGIRINAVSPTALLESWPEYGPAFPGFTPVPGTEVGSAYVRSIEGIETGRVITVW</sequence>
<dbReference type="InterPro" id="IPR002347">
    <property type="entry name" value="SDR_fam"/>
</dbReference>
<dbReference type="Proteomes" id="UP001185069">
    <property type="component" value="Unassembled WGS sequence"/>
</dbReference>
<evidence type="ECO:0000256" key="1">
    <source>
        <dbReference type="ARBA" id="ARBA00006484"/>
    </source>
</evidence>
<dbReference type="InterPro" id="IPR051122">
    <property type="entry name" value="SDR_DHRS6-like"/>
</dbReference>
<protein>
    <submittedName>
        <fullName evidence="3">NAD(P)-dependent dehydrogenase (Short-subunit alcohol dehydrogenase family)</fullName>
    </submittedName>
</protein>
<dbReference type="CDD" id="cd11731">
    <property type="entry name" value="Lin1944_like_SDR_c"/>
    <property type="match status" value="1"/>
</dbReference>
<dbReference type="PANTHER" id="PTHR43477:SF1">
    <property type="entry name" value="DIHYDROANTICAPSIN 7-DEHYDROGENASE"/>
    <property type="match status" value="1"/>
</dbReference>
<dbReference type="InterPro" id="IPR036291">
    <property type="entry name" value="NAD(P)-bd_dom_sf"/>
</dbReference>
<evidence type="ECO:0000313" key="3">
    <source>
        <dbReference type="EMBL" id="MDR6268117.1"/>
    </source>
</evidence>
<dbReference type="EMBL" id="JAVDQF010000001">
    <property type="protein sequence ID" value="MDR6268117.1"/>
    <property type="molecule type" value="Genomic_DNA"/>
</dbReference>